<proteinExistence type="predicted"/>
<evidence type="ECO:0000313" key="1">
    <source>
        <dbReference type="EMBL" id="GAC57704.1"/>
    </source>
</evidence>
<protein>
    <submittedName>
        <fullName evidence="1">Uncharacterized protein</fullName>
    </submittedName>
</protein>
<evidence type="ECO:0000313" key="2">
    <source>
        <dbReference type="Proteomes" id="UP000053405"/>
    </source>
</evidence>
<gene>
    <name evidence="1" type="ORF">GOHSU_23_00500</name>
</gene>
<organism evidence="1 2">
    <name type="scientific">Gordonia hirsuta DSM 44140 = NBRC 16056</name>
    <dbReference type="NCBI Taxonomy" id="1121927"/>
    <lineage>
        <taxon>Bacteria</taxon>
        <taxon>Bacillati</taxon>
        <taxon>Actinomycetota</taxon>
        <taxon>Actinomycetes</taxon>
        <taxon>Mycobacteriales</taxon>
        <taxon>Gordoniaceae</taxon>
        <taxon>Gordonia</taxon>
    </lineage>
</organism>
<dbReference type="AlphaFoldDB" id="L7L9V1"/>
<keyword evidence="2" id="KW-1185">Reference proteome</keyword>
<dbReference type="Proteomes" id="UP000053405">
    <property type="component" value="Unassembled WGS sequence"/>
</dbReference>
<accession>L7L9V1</accession>
<dbReference type="EMBL" id="BANT01000023">
    <property type="protein sequence ID" value="GAC57704.1"/>
    <property type="molecule type" value="Genomic_DNA"/>
</dbReference>
<name>L7L9V1_9ACTN</name>
<comment type="caution">
    <text evidence="1">The sequence shown here is derived from an EMBL/GenBank/DDBJ whole genome shotgun (WGS) entry which is preliminary data.</text>
</comment>
<sequence>MMPLLFESERTDSMPKKIDPQLRARCVRLVRKHQQEYPTLPTDAEDVTGAGFGLRGQRSVWFAPGPSRP</sequence>
<reference evidence="1 2" key="1">
    <citation type="submission" date="2012-12" db="EMBL/GenBank/DDBJ databases">
        <title>Whole genome shotgun sequence of Gordonia hirsuta NBRC 16056.</title>
        <authorList>
            <person name="Isaki-Nakamura S."/>
            <person name="Hosoyama A."/>
            <person name="Tsuchikane K."/>
            <person name="Katsumata H."/>
            <person name="Baba S."/>
            <person name="Yamazaki S."/>
            <person name="Fujita N."/>
        </authorList>
    </citation>
    <scope>NUCLEOTIDE SEQUENCE [LARGE SCALE GENOMIC DNA]</scope>
    <source>
        <strain evidence="1 2">NBRC 16056</strain>
    </source>
</reference>